<dbReference type="PROSITE" id="PS50112">
    <property type="entry name" value="PAS"/>
    <property type="match status" value="1"/>
</dbReference>
<evidence type="ECO:0000256" key="5">
    <source>
        <dbReference type="ARBA" id="ARBA00023125"/>
    </source>
</evidence>
<dbReference type="PANTHER" id="PTHR32071">
    <property type="entry name" value="TRANSCRIPTIONAL REGULATORY PROTEIN"/>
    <property type="match status" value="1"/>
</dbReference>
<dbReference type="PANTHER" id="PTHR32071:SF57">
    <property type="entry name" value="C4-DICARBOXYLATE TRANSPORT TRANSCRIPTIONAL REGULATORY PROTEIN DCTD"/>
    <property type="match status" value="1"/>
</dbReference>
<dbReference type="PROSITE" id="PS00688">
    <property type="entry name" value="SIGMA54_INTERACT_3"/>
    <property type="match status" value="1"/>
</dbReference>
<name>A0ABW4SHU6_9BACL</name>
<dbReference type="Pfam" id="PF00158">
    <property type="entry name" value="Sigma54_activat"/>
    <property type="match status" value="1"/>
</dbReference>
<dbReference type="InterPro" id="IPR009057">
    <property type="entry name" value="Homeodomain-like_sf"/>
</dbReference>
<accession>A0ABW4SHU6</accession>
<gene>
    <name evidence="10" type="ORF">ACFSFY_13680</name>
</gene>
<dbReference type="Pfam" id="PF18024">
    <property type="entry name" value="HTH_50"/>
    <property type="match status" value="1"/>
</dbReference>
<keyword evidence="11" id="KW-1185">Reference proteome</keyword>
<dbReference type="InterPro" id="IPR035965">
    <property type="entry name" value="PAS-like_dom_sf"/>
</dbReference>
<dbReference type="InterPro" id="IPR002078">
    <property type="entry name" value="Sigma_54_int"/>
</dbReference>
<keyword evidence="5" id="KW-0238">DNA-binding</keyword>
<dbReference type="InterPro" id="IPR030828">
    <property type="entry name" value="HTH_TyrR"/>
</dbReference>
<evidence type="ECO:0000256" key="1">
    <source>
        <dbReference type="ARBA" id="ARBA00022741"/>
    </source>
</evidence>
<protein>
    <recommendedName>
        <fullName evidence="7">HTH-type transcriptional regulatory protein TyrR</fullName>
    </recommendedName>
</protein>
<dbReference type="Gene3D" id="1.10.8.60">
    <property type="match status" value="1"/>
</dbReference>
<organism evidence="10 11">
    <name type="scientific">Sporosarcina siberiensis</name>
    <dbReference type="NCBI Taxonomy" id="1365606"/>
    <lineage>
        <taxon>Bacteria</taxon>
        <taxon>Bacillati</taxon>
        <taxon>Bacillota</taxon>
        <taxon>Bacilli</taxon>
        <taxon>Bacillales</taxon>
        <taxon>Caryophanaceae</taxon>
        <taxon>Sporosarcina</taxon>
    </lineage>
</organism>
<dbReference type="SMART" id="SM00091">
    <property type="entry name" value="PAS"/>
    <property type="match status" value="1"/>
</dbReference>
<dbReference type="InterPro" id="IPR025944">
    <property type="entry name" value="Sigma_54_int_dom_CS"/>
</dbReference>
<dbReference type="InterPro" id="IPR025943">
    <property type="entry name" value="Sigma_54_int_dom_ATP-bd_2"/>
</dbReference>
<dbReference type="Pfam" id="PF25601">
    <property type="entry name" value="AAA_lid_14"/>
    <property type="match status" value="1"/>
</dbReference>
<dbReference type="Proteomes" id="UP001597218">
    <property type="component" value="Unassembled WGS sequence"/>
</dbReference>
<evidence type="ECO:0000256" key="6">
    <source>
        <dbReference type="ARBA" id="ARBA00023163"/>
    </source>
</evidence>
<feature type="domain" description="PAS" evidence="9">
    <location>
        <begin position="1"/>
        <end position="47"/>
    </location>
</feature>
<dbReference type="RefSeq" id="WP_381538911.1">
    <property type="nucleotide sequence ID" value="NZ_JBHUGI010000032.1"/>
</dbReference>
<evidence type="ECO:0000259" key="9">
    <source>
        <dbReference type="PROSITE" id="PS50112"/>
    </source>
</evidence>
<dbReference type="InterPro" id="IPR025662">
    <property type="entry name" value="Sigma_54_int_dom_ATP-bd_1"/>
</dbReference>
<dbReference type="SUPFAM" id="SSF52540">
    <property type="entry name" value="P-loop containing nucleoside triphosphate hydrolases"/>
    <property type="match status" value="1"/>
</dbReference>
<dbReference type="Gene3D" id="1.10.10.60">
    <property type="entry name" value="Homeodomain-like"/>
    <property type="match status" value="1"/>
</dbReference>
<dbReference type="PROSITE" id="PS00676">
    <property type="entry name" value="SIGMA54_INTERACT_2"/>
    <property type="match status" value="1"/>
</dbReference>
<reference evidence="11" key="1">
    <citation type="journal article" date="2019" name="Int. J. Syst. Evol. Microbiol.">
        <title>The Global Catalogue of Microorganisms (GCM) 10K type strain sequencing project: providing services to taxonomists for standard genome sequencing and annotation.</title>
        <authorList>
            <consortium name="The Broad Institute Genomics Platform"/>
            <consortium name="The Broad Institute Genome Sequencing Center for Infectious Disease"/>
            <person name="Wu L."/>
            <person name="Ma J."/>
        </authorList>
    </citation>
    <scope>NUCLEOTIDE SEQUENCE [LARGE SCALE GENOMIC DNA]</scope>
    <source>
        <strain evidence="11">CGMCC 4.7177</strain>
    </source>
</reference>
<dbReference type="InterPro" id="IPR013767">
    <property type="entry name" value="PAS_fold"/>
</dbReference>
<dbReference type="NCBIfam" id="TIGR00229">
    <property type="entry name" value="sensory_box"/>
    <property type="match status" value="1"/>
</dbReference>
<keyword evidence="3" id="KW-0067">ATP-binding</keyword>
<feature type="domain" description="Sigma-54 factor interaction" evidence="8">
    <location>
        <begin position="148"/>
        <end position="377"/>
    </location>
</feature>
<keyword evidence="1" id="KW-0547">Nucleotide-binding</keyword>
<evidence type="ECO:0000256" key="4">
    <source>
        <dbReference type="ARBA" id="ARBA00023015"/>
    </source>
</evidence>
<dbReference type="InterPro" id="IPR000014">
    <property type="entry name" value="PAS"/>
</dbReference>
<dbReference type="PROSITE" id="PS00675">
    <property type="entry name" value="SIGMA54_INTERACT_1"/>
    <property type="match status" value="1"/>
</dbReference>
<proteinExistence type="predicted"/>
<dbReference type="PROSITE" id="PS50045">
    <property type="entry name" value="SIGMA54_INTERACT_4"/>
    <property type="match status" value="1"/>
</dbReference>
<comment type="caution">
    <text evidence="10">The sequence shown here is derived from an EMBL/GenBank/DDBJ whole genome shotgun (WGS) entry which is preliminary data.</text>
</comment>
<dbReference type="SMART" id="SM00382">
    <property type="entry name" value="AAA"/>
    <property type="match status" value="1"/>
</dbReference>
<keyword evidence="2" id="KW-0058">Aromatic hydrocarbons catabolism</keyword>
<keyword evidence="4" id="KW-0805">Transcription regulation</keyword>
<dbReference type="CDD" id="cd00009">
    <property type="entry name" value="AAA"/>
    <property type="match status" value="1"/>
</dbReference>
<evidence type="ECO:0000256" key="2">
    <source>
        <dbReference type="ARBA" id="ARBA00022797"/>
    </source>
</evidence>
<evidence type="ECO:0000313" key="10">
    <source>
        <dbReference type="EMBL" id="MFD1929088.1"/>
    </source>
</evidence>
<keyword evidence="6" id="KW-0804">Transcription</keyword>
<evidence type="ECO:0000259" key="8">
    <source>
        <dbReference type="PROSITE" id="PS50045"/>
    </source>
</evidence>
<dbReference type="Gene3D" id="3.30.450.20">
    <property type="entry name" value="PAS domain"/>
    <property type="match status" value="1"/>
</dbReference>
<dbReference type="EMBL" id="JBHUGI010000032">
    <property type="protein sequence ID" value="MFD1929088.1"/>
    <property type="molecule type" value="Genomic_DNA"/>
</dbReference>
<dbReference type="SUPFAM" id="SSF46689">
    <property type="entry name" value="Homeodomain-like"/>
    <property type="match status" value="1"/>
</dbReference>
<dbReference type="InterPro" id="IPR003593">
    <property type="entry name" value="AAA+_ATPase"/>
</dbReference>
<dbReference type="SUPFAM" id="SSF55785">
    <property type="entry name" value="PYP-like sensor domain (PAS domain)"/>
    <property type="match status" value="1"/>
</dbReference>
<dbReference type="Gene3D" id="3.40.50.300">
    <property type="entry name" value="P-loop containing nucleotide triphosphate hydrolases"/>
    <property type="match status" value="1"/>
</dbReference>
<sequence>MDNLYFQAFQNSFDGICIFDKNGIGLAINNAAERITGFTREDFTGTNIKVALEKGFISKSVTQVVMRVKHPITEVISIRGVETLVTGNPIFDQDGQLSHIVLNVRDISELKNVKMDLLLSIALKQQKSDSITPPSQSIVSSAPIASHIIAASPRTDHIVRLAIKIATFDSPILILGESGVGKEVIVKLIHQHSPRSEKPLVKINCAAIPHHLLESELFGYEKGAFTGANQDGKRGLFEEAHGGTIFLDEIGDMPIDLQVKLLRVLQEYEIRRVGGNKEIKIDARIISATNKDLVKLVKTGEFREDLYYRLNIVPINIPPLRERIEDIKPLAHMILNRANQKYQLNKHFQPGVVELLQKYSWPGNIRELENLIERLVVTSEQDELTWSDLPFISERPDFTESFSLKKTLEEVEKKIILEKTQMYKTTRKVAKSLGISQSSVVKKIQKYQI</sequence>
<dbReference type="InterPro" id="IPR058031">
    <property type="entry name" value="AAA_lid_NorR"/>
</dbReference>
<dbReference type="CDD" id="cd00130">
    <property type="entry name" value="PAS"/>
    <property type="match status" value="1"/>
</dbReference>
<evidence type="ECO:0000256" key="3">
    <source>
        <dbReference type="ARBA" id="ARBA00022840"/>
    </source>
</evidence>
<dbReference type="Pfam" id="PF00989">
    <property type="entry name" value="PAS"/>
    <property type="match status" value="1"/>
</dbReference>
<evidence type="ECO:0000256" key="7">
    <source>
        <dbReference type="ARBA" id="ARBA00029500"/>
    </source>
</evidence>
<evidence type="ECO:0000313" key="11">
    <source>
        <dbReference type="Proteomes" id="UP001597218"/>
    </source>
</evidence>
<dbReference type="InterPro" id="IPR027417">
    <property type="entry name" value="P-loop_NTPase"/>
</dbReference>